<dbReference type="EMBL" id="CP011376">
    <property type="protein sequence ID" value="AKG07610.1"/>
    <property type="molecule type" value="Genomic_DNA"/>
</dbReference>
<evidence type="ECO:0000313" key="2">
    <source>
        <dbReference type="EMBL" id="AKG07610.1"/>
    </source>
</evidence>
<reference evidence="2 3" key="1">
    <citation type="submission" date="2015-05" db="EMBL/GenBank/DDBJ databases">
        <authorList>
            <person name="Dickey A."/>
            <person name="Clawson M."/>
            <person name="Bono J."/>
            <person name="Loy J.D."/>
        </authorList>
    </citation>
    <scope>NUCLEOTIDE SEQUENCE [LARGE SCALE GENOMIC DNA]</scope>
    <source>
        <strain evidence="2 3">22581</strain>
    </source>
</reference>
<dbReference type="InterPro" id="IPR023875">
    <property type="entry name" value="DNA_repair_put"/>
</dbReference>
<dbReference type="Proteomes" id="UP000077465">
    <property type="component" value="Chromosome"/>
</dbReference>
<organism evidence="2 3">
    <name type="scientific">Moraxella bovoculi</name>
    <dbReference type="NCBI Taxonomy" id="386891"/>
    <lineage>
        <taxon>Bacteria</taxon>
        <taxon>Pseudomonadati</taxon>
        <taxon>Pseudomonadota</taxon>
        <taxon>Gammaproteobacteria</taxon>
        <taxon>Moraxellales</taxon>
        <taxon>Moraxellaceae</taxon>
        <taxon>Moraxella</taxon>
    </lineage>
</organism>
<dbReference type="RefSeq" id="WP_046696721.1">
    <property type="nucleotide sequence ID" value="NZ_CP011376.1"/>
</dbReference>
<sequence>MQLTPYSQPSLMESADETVLIFDGSFEGWLSAVFYAYAQRLARSPLSIVSSFDHVPNFLANEIWIENNEEQAARVLIKIKQILPLREVVWAFLSEGAKIYTHLFRVVVYQLDNPNKKVMQNFAHPDVQAVLIAIKKVGRERHRMQAFVRFEDTTQGVYLAKVNPDFNVLPLLGDFFAKRFADQSWLIFDVVRGYGIFYDHTEPTAGVREIAQIDGVVLEDSSVIHTDREPIYQRLWQAYFCHVTIKERINPKHHIAQLPRRYWQYLTEKKGV</sequence>
<accession>A0AAC8T7U5</accession>
<gene>
    <name evidence="2" type="ORF">AAX06_04915</name>
</gene>
<evidence type="ECO:0000259" key="1">
    <source>
        <dbReference type="Pfam" id="PF13566"/>
    </source>
</evidence>
<dbReference type="Pfam" id="PF13566">
    <property type="entry name" value="DUF4130"/>
    <property type="match status" value="1"/>
</dbReference>
<protein>
    <recommendedName>
        <fullName evidence="1">DUF4130 domain-containing protein</fullName>
    </recommendedName>
</protein>
<name>A0AAC8T7U5_9GAMM</name>
<proteinExistence type="predicted"/>
<dbReference type="InterPro" id="IPR025404">
    <property type="entry name" value="DUF4130"/>
</dbReference>
<evidence type="ECO:0000313" key="3">
    <source>
        <dbReference type="Proteomes" id="UP000077465"/>
    </source>
</evidence>
<dbReference type="NCBIfam" id="TIGR03915">
    <property type="entry name" value="SAM_7_link_chp"/>
    <property type="match status" value="1"/>
</dbReference>
<dbReference type="AlphaFoldDB" id="A0AAC8T7U5"/>
<feature type="domain" description="DUF4130" evidence="1">
    <location>
        <begin position="100"/>
        <end position="268"/>
    </location>
</feature>